<proteinExistence type="inferred from homology"/>
<dbReference type="RefSeq" id="WP_368505277.1">
    <property type="nucleotide sequence ID" value="NZ_CP162551.1"/>
</dbReference>
<comment type="subunit">
    <text evidence="3">Heterotrimer of UreA (gamma), UreB (beta) and UreC (alpha) subunits. Three heterotrimers associate to form the active enzyme.</text>
</comment>
<sequence>MIPGEYRLKNEPIVCNDKRPTKRIKVLNKGDRPIQIGSHFHFYEVNNALLFEKEEVRGMHLNIPAGTAVRFEPGDEKEVELVPFTGERKVYGLSNLLNGKLD</sequence>
<organism evidence="4">
    <name type="scientific">Alkalihalophilus sp. As8PL</name>
    <dbReference type="NCBI Taxonomy" id="3237103"/>
    <lineage>
        <taxon>Bacteria</taxon>
        <taxon>Bacillati</taxon>
        <taxon>Bacillota</taxon>
        <taxon>Bacilli</taxon>
        <taxon>Bacillales</taxon>
        <taxon>Bacillaceae</taxon>
        <taxon>Alkalihalophilus</taxon>
    </lineage>
</organism>
<dbReference type="NCBIfam" id="NF009682">
    <property type="entry name" value="PRK13203.1"/>
    <property type="match status" value="1"/>
</dbReference>
<dbReference type="HAMAP" id="MF_01954">
    <property type="entry name" value="Urease_beta"/>
    <property type="match status" value="1"/>
</dbReference>
<comment type="pathway">
    <text evidence="3">Nitrogen metabolism; urea degradation; CO(2) and NH(3) from urea (urease route): step 1/1.</text>
</comment>
<dbReference type="NCBIfam" id="TIGR00192">
    <property type="entry name" value="urease_beta"/>
    <property type="match status" value="1"/>
</dbReference>
<dbReference type="GO" id="GO:0043419">
    <property type="term" value="P:urea catabolic process"/>
    <property type="evidence" value="ECO:0007669"/>
    <property type="project" value="UniProtKB-UniRule"/>
</dbReference>
<reference evidence="4" key="1">
    <citation type="submission" date="2024-07" db="EMBL/GenBank/DDBJ databases">
        <title>Identification and characteristics of an arsenic-resistant bacterial isolate, which belongs to a novel species.</title>
        <authorList>
            <person name="Juszczyk A."/>
            <person name="Kowalczyk A."/>
            <person name="Was K."/>
            <person name="Kosowicz W."/>
            <person name="Budzyn A."/>
            <person name="Latowski D."/>
        </authorList>
    </citation>
    <scope>NUCLEOTIDE SEQUENCE</scope>
    <source>
        <strain evidence="4">As8PL</strain>
    </source>
</reference>
<protein>
    <recommendedName>
        <fullName evidence="3">Urease subunit beta</fullName>
        <ecNumber evidence="3">3.5.1.5</ecNumber>
    </recommendedName>
    <alternativeName>
        <fullName evidence="3">Urea amidohydrolase subunit beta</fullName>
    </alternativeName>
</protein>
<gene>
    <name evidence="3" type="primary">ureB</name>
    <name evidence="4" type="ORF">AB3N04_06445</name>
</gene>
<keyword evidence="1 3" id="KW-0378">Hydrolase</keyword>
<evidence type="ECO:0000313" key="4">
    <source>
        <dbReference type="EMBL" id="XDI37951.1"/>
    </source>
</evidence>
<evidence type="ECO:0000256" key="2">
    <source>
        <dbReference type="ARBA" id="ARBA00047778"/>
    </source>
</evidence>
<dbReference type="AlphaFoldDB" id="A0AB39BX93"/>
<dbReference type="InterPro" id="IPR050069">
    <property type="entry name" value="Urease_subunit"/>
</dbReference>
<comment type="catalytic activity">
    <reaction evidence="2 3">
        <text>urea + 2 H2O + H(+) = hydrogencarbonate + 2 NH4(+)</text>
        <dbReference type="Rhea" id="RHEA:20557"/>
        <dbReference type="ChEBI" id="CHEBI:15377"/>
        <dbReference type="ChEBI" id="CHEBI:15378"/>
        <dbReference type="ChEBI" id="CHEBI:16199"/>
        <dbReference type="ChEBI" id="CHEBI:17544"/>
        <dbReference type="ChEBI" id="CHEBI:28938"/>
        <dbReference type="EC" id="3.5.1.5"/>
    </reaction>
</comment>
<dbReference type="Pfam" id="PF00699">
    <property type="entry name" value="Urease_beta"/>
    <property type="match status" value="1"/>
</dbReference>
<name>A0AB39BX93_9BACI</name>
<dbReference type="GO" id="GO:0035550">
    <property type="term" value="C:urease complex"/>
    <property type="evidence" value="ECO:0007669"/>
    <property type="project" value="InterPro"/>
</dbReference>
<dbReference type="SUPFAM" id="SSF51278">
    <property type="entry name" value="Urease, beta-subunit"/>
    <property type="match status" value="1"/>
</dbReference>
<dbReference type="PANTHER" id="PTHR33569:SF1">
    <property type="entry name" value="UREASE"/>
    <property type="match status" value="1"/>
</dbReference>
<dbReference type="EMBL" id="CP162551">
    <property type="protein sequence ID" value="XDI37951.1"/>
    <property type="molecule type" value="Genomic_DNA"/>
</dbReference>
<dbReference type="InterPro" id="IPR036461">
    <property type="entry name" value="Urease_betasu_sf"/>
</dbReference>
<evidence type="ECO:0000256" key="3">
    <source>
        <dbReference type="HAMAP-Rule" id="MF_01954"/>
    </source>
</evidence>
<dbReference type="PANTHER" id="PTHR33569">
    <property type="entry name" value="UREASE"/>
    <property type="match status" value="1"/>
</dbReference>
<evidence type="ECO:0000256" key="1">
    <source>
        <dbReference type="ARBA" id="ARBA00022801"/>
    </source>
</evidence>
<comment type="similarity">
    <text evidence="3">Belongs to the urease beta subunit family.</text>
</comment>
<keyword evidence="3" id="KW-0963">Cytoplasm</keyword>
<dbReference type="Gene3D" id="2.10.150.10">
    <property type="entry name" value="Urease, beta subunit"/>
    <property type="match status" value="1"/>
</dbReference>
<dbReference type="FunFam" id="2.10.150.10:FF:000001">
    <property type="entry name" value="Urease subunit beta"/>
    <property type="match status" value="1"/>
</dbReference>
<accession>A0AB39BX93</accession>
<dbReference type="GO" id="GO:0009039">
    <property type="term" value="F:urease activity"/>
    <property type="evidence" value="ECO:0007669"/>
    <property type="project" value="UniProtKB-UniRule"/>
</dbReference>
<dbReference type="EC" id="3.5.1.5" evidence="3"/>
<dbReference type="CDD" id="cd00407">
    <property type="entry name" value="Urease_beta"/>
    <property type="match status" value="1"/>
</dbReference>
<dbReference type="InterPro" id="IPR002019">
    <property type="entry name" value="Urease_beta-like"/>
</dbReference>
<comment type="subcellular location">
    <subcellularLocation>
        <location evidence="3">Cytoplasm</location>
    </subcellularLocation>
</comment>